<dbReference type="RefSeq" id="WP_185536555.1">
    <property type="nucleotide sequence ID" value="NZ_JAARXI010000008.1"/>
</dbReference>
<keyword evidence="1" id="KW-0472">Membrane</keyword>
<keyword evidence="1" id="KW-1133">Transmembrane helix</keyword>
<gene>
    <name evidence="2" type="ORF">HCB06_14145</name>
</gene>
<comment type="caution">
    <text evidence="2">The sequence shown here is derived from an EMBL/GenBank/DDBJ whole genome shotgun (WGS) entry which is preliminary data.</text>
</comment>
<dbReference type="EMBL" id="JAARXI010000008">
    <property type="protein sequence ID" value="MBC2117769.1"/>
    <property type="molecule type" value="Genomic_DNA"/>
</dbReference>
<proteinExistence type="predicted"/>
<organism evidence="2 3">
    <name type="scientific">Listeria booriae</name>
    <dbReference type="NCBI Taxonomy" id="1552123"/>
    <lineage>
        <taxon>Bacteria</taxon>
        <taxon>Bacillati</taxon>
        <taxon>Bacillota</taxon>
        <taxon>Bacilli</taxon>
        <taxon>Bacillales</taxon>
        <taxon>Listeriaceae</taxon>
        <taxon>Listeria</taxon>
    </lineage>
</organism>
<evidence type="ECO:0000256" key="1">
    <source>
        <dbReference type="SAM" id="Phobius"/>
    </source>
</evidence>
<accession>A0A7X0YNQ7</accession>
<keyword evidence="1" id="KW-0812">Transmembrane</keyword>
<feature type="transmembrane region" description="Helical" evidence="1">
    <location>
        <begin position="100"/>
        <end position="125"/>
    </location>
</feature>
<dbReference type="AlphaFoldDB" id="A0A7X0YNQ7"/>
<name>A0A7X0YNQ7_9LIST</name>
<evidence type="ECO:0000313" key="2">
    <source>
        <dbReference type="EMBL" id="MBC2117769.1"/>
    </source>
</evidence>
<sequence>MLDKDTRIESEIIVDTKEKTADFVSDDGLKSEVTYQQKENKDTITTNIIVDGKKVGTFNVSEENSSTPLLLKASSNSTMKLVTSRNVTATMTKVSKASAALVLIGLGLVPGLGWTAAAFSVYGVISEFKNKTAYITVKQYANNYQYRNDLYVYKDSKRTKLLNKQTGIPQRHFS</sequence>
<evidence type="ECO:0000313" key="3">
    <source>
        <dbReference type="Proteomes" id="UP000529446"/>
    </source>
</evidence>
<reference evidence="2 3" key="1">
    <citation type="submission" date="2020-03" db="EMBL/GenBank/DDBJ databases">
        <title>Soil Listeria distribution.</title>
        <authorList>
            <person name="Liao J."/>
            <person name="Wiedmann M."/>
        </authorList>
    </citation>
    <scope>NUCLEOTIDE SEQUENCE [LARGE SCALE GENOMIC DNA]</scope>
    <source>
        <strain evidence="2 3">FSL L7-0360</strain>
    </source>
</reference>
<protein>
    <submittedName>
        <fullName evidence="2">Uncharacterized protein</fullName>
    </submittedName>
</protein>
<dbReference type="Proteomes" id="UP000529446">
    <property type="component" value="Unassembled WGS sequence"/>
</dbReference>